<evidence type="ECO:0000256" key="5">
    <source>
        <dbReference type="ARBA" id="ARBA00022679"/>
    </source>
</evidence>
<comment type="catalytic activity">
    <reaction evidence="1">
        <text>a 4-O-methyl-thymidine in DNA + L-cysteinyl-[protein] = a thymidine in DNA + S-methyl-L-cysteinyl-[protein]</text>
        <dbReference type="Rhea" id="RHEA:53428"/>
        <dbReference type="Rhea" id="RHEA-COMP:10131"/>
        <dbReference type="Rhea" id="RHEA-COMP:10132"/>
        <dbReference type="Rhea" id="RHEA-COMP:13555"/>
        <dbReference type="Rhea" id="RHEA-COMP:13556"/>
        <dbReference type="ChEBI" id="CHEBI:29950"/>
        <dbReference type="ChEBI" id="CHEBI:82612"/>
        <dbReference type="ChEBI" id="CHEBI:137386"/>
        <dbReference type="ChEBI" id="CHEBI:137387"/>
        <dbReference type="EC" id="2.1.1.63"/>
    </reaction>
</comment>
<dbReference type="SUPFAM" id="SSF53155">
    <property type="entry name" value="Methylated DNA-protein cysteine methyltransferase domain"/>
    <property type="match status" value="1"/>
</dbReference>
<feature type="domain" description="Methylated-DNA-[protein]-cysteine S-methyltransferase DNA binding" evidence="9">
    <location>
        <begin position="86"/>
        <end position="167"/>
    </location>
</feature>
<dbReference type="Gene3D" id="3.30.160.70">
    <property type="entry name" value="Methylated DNA-protein cysteine methyltransferase domain"/>
    <property type="match status" value="1"/>
</dbReference>
<comment type="catalytic activity">
    <reaction evidence="8">
        <text>a 6-O-methyl-2'-deoxyguanosine in DNA + L-cysteinyl-[protein] = S-methyl-L-cysteinyl-[protein] + a 2'-deoxyguanosine in DNA</text>
        <dbReference type="Rhea" id="RHEA:24000"/>
        <dbReference type="Rhea" id="RHEA-COMP:10131"/>
        <dbReference type="Rhea" id="RHEA-COMP:10132"/>
        <dbReference type="Rhea" id="RHEA-COMP:11367"/>
        <dbReference type="Rhea" id="RHEA-COMP:11368"/>
        <dbReference type="ChEBI" id="CHEBI:29950"/>
        <dbReference type="ChEBI" id="CHEBI:82612"/>
        <dbReference type="ChEBI" id="CHEBI:85445"/>
        <dbReference type="ChEBI" id="CHEBI:85448"/>
        <dbReference type="EC" id="2.1.1.63"/>
    </reaction>
</comment>
<proteinExistence type="inferred from homology"/>
<evidence type="ECO:0000313" key="10">
    <source>
        <dbReference type="EMBL" id="QUD90625.1"/>
    </source>
</evidence>
<dbReference type="Proteomes" id="UP000676409">
    <property type="component" value="Chromosome"/>
</dbReference>
<dbReference type="CDD" id="cd06445">
    <property type="entry name" value="ATase"/>
    <property type="match status" value="1"/>
</dbReference>
<reference evidence="10" key="1">
    <citation type="submission" date="2021-04" db="EMBL/GenBank/DDBJ databases">
        <title>The complete genome sequence of Caulobacter sp. S6.</title>
        <authorList>
            <person name="Tang Y."/>
            <person name="Ouyang W."/>
            <person name="Liu Q."/>
            <person name="Huang B."/>
            <person name="Guo Z."/>
            <person name="Lei P."/>
        </authorList>
    </citation>
    <scope>NUCLEOTIDE SEQUENCE</scope>
    <source>
        <strain evidence="10">S6</strain>
    </source>
</reference>
<evidence type="ECO:0000256" key="4">
    <source>
        <dbReference type="ARBA" id="ARBA00022603"/>
    </source>
</evidence>
<dbReference type="InterPro" id="IPR036217">
    <property type="entry name" value="MethylDNA_cys_MeTrfase_DNAb"/>
</dbReference>
<dbReference type="InterPro" id="IPR036388">
    <property type="entry name" value="WH-like_DNA-bd_sf"/>
</dbReference>
<dbReference type="KEGG" id="caul:KCG34_00780"/>
<dbReference type="GO" id="GO:0032259">
    <property type="term" value="P:methylation"/>
    <property type="evidence" value="ECO:0007669"/>
    <property type="project" value="UniProtKB-KW"/>
</dbReference>
<dbReference type="Gene3D" id="1.10.10.10">
    <property type="entry name" value="Winged helix-like DNA-binding domain superfamily/Winged helix DNA-binding domain"/>
    <property type="match status" value="1"/>
</dbReference>
<dbReference type="EC" id="2.1.1.63" evidence="3"/>
<dbReference type="PROSITE" id="PS00374">
    <property type="entry name" value="MGMT"/>
    <property type="match status" value="1"/>
</dbReference>
<keyword evidence="5" id="KW-0808">Transferase</keyword>
<dbReference type="GO" id="GO:0003908">
    <property type="term" value="F:methylated-DNA-[protein]-cysteine S-methyltransferase activity"/>
    <property type="evidence" value="ECO:0007669"/>
    <property type="project" value="UniProtKB-EC"/>
</dbReference>
<organism evidence="10 11">
    <name type="scientific">Phenylobacterium montanum</name>
    <dbReference type="NCBI Taxonomy" id="2823693"/>
    <lineage>
        <taxon>Bacteria</taxon>
        <taxon>Pseudomonadati</taxon>
        <taxon>Pseudomonadota</taxon>
        <taxon>Alphaproteobacteria</taxon>
        <taxon>Caulobacterales</taxon>
        <taxon>Caulobacteraceae</taxon>
        <taxon>Phenylobacterium</taxon>
    </lineage>
</organism>
<evidence type="ECO:0000256" key="3">
    <source>
        <dbReference type="ARBA" id="ARBA00011918"/>
    </source>
</evidence>
<dbReference type="InterPro" id="IPR036631">
    <property type="entry name" value="MGMT_N_sf"/>
</dbReference>
<evidence type="ECO:0000256" key="1">
    <source>
        <dbReference type="ARBA" id="ARBA00001286"/>
    </source>
</evidence>
<dbReference type="InterPro" id="IPR001497">
    <property type="entry name" value="MethylDNA_cys_MeTrfase_AS"/>
</dbReference>
<evidence type="ECO:0000256" key="8">
    <source>
        <dbReference type="ARBA" id="ARBA00049348"/>
    </source>
</evidence>
<comment type="similarity">
    <text evidence="2">Belongs to the MGMT family.</text>
</comment>
<dbReference type="PANTHER" id="PTHR10815">
    <property type="entry name" value="METHYLATED-DNA--PROTEIN-CYSTEINE METHYLTRANSFERASE"/>
    <property type="match status" value="1"/>
</dbReference>
<accession>A0A975G4B0</accession>
<evidence type="ECO:0000313" key="11">
    <source>
        <dbReference type="Proteomes" id="UP000676409"/>
    </source>
</evidence>
<dbReference type="FunFam" id="1.10.10.10:FF:000214">
    <property type="entry name" value="Methylated-DNA--protein-cysteine methyltransferase"/>
    <property type="match status" value="1"/>
</dbReference>
<evidence type="ECO:0000256" key="7">
    <source>
        <dbReference type="ARBA" id="ARBA00023204"/>
    </source>
</evidence>
<dbReference type="InterPro" id="IPR014048">
    <property type="entry name" value="MethylDNA_cys_MeTrfase_DNA-bd"/>
</dbReference>
<dbReference type="PANTHER" id="PTHR10815:SF5">
    <property type="entry name" value="METHYLATED-DNA--PROTEIN-CYSTEINE METHYLTRANSFERASE"/>
    <property type="match status" value="1"/>
</dbReference>
<protein>
    <recommendedName>
        <fullName evidence="3">methylated-DNA--[protein]-cysteine S-methyltransferase</fullName>
        <ecNumber evidence="3">2.1.1.63</ecNumber>
    </recommendedName>
</protein>
<dbReference type="Pfam" id="PF01035">
    <property type="entry name" value="DNA_binding_1"/>
    <property type="match status" value="1"/>
</dbReference>
<gene>
    <name evidence="10" type="ORF">KCG34_00780</name>
</gene>
<keyword evidence="7" id="KW-0234">DNA repair</keyword>
<dbReference type="EMBL" id="CP073078">
    <property type="protein sequence ID" value="QUD90625.1"/>
    <property type="molecule type" value="Genomic_DNA"/>
</dbReference>
<name>A0A975G4B0_9CAUL</name>
<evidence type="ECO:0000256" key="6">
    <source>
        <dbReference type="ARBA" id="ARBA00022763"/>
    </source>
</evidence>
<dbReference type="GO" id="GO:0006281">
    <property type="term" value="P:DNA repair"/>
    <property type="evidence" value="ECO:0007669"/>
    <property type="project" value="UniProtKB-KW"/>
</dbReference>
<dbReference type="SUPFAM" id="SSF46767">
    <property type="entry name" value="Methylated DNA-protein cysteine methyltransferase, C-terminal domain"/>
    <property type="match status" value="1"/>
</dbReference>
<keyword evidence="11" id="KW-1185">Reference proteome</keyword>
<keyword evidence="4" id="KW-0489">Methyltransferase</keyword>
<dbReference type="AlphaFoldDB" id="A0A975G4B0"/>
<evidence type="ECO:0000259" key="9">
    <source>
        <dbReference type="Pfam" id="PF01035"/>
    </source>
</evidence>
<evidence type="ECO:0000256" key="2">
    <source>
        <dbReference type="ARBA" id="ARBA00008711"/>
    </source>
</evidence>
<dbReference type="NCBIfam" id="TIGR00589">
    <property type="entry name" value="ogt"/>
    <property type="match status" value="1"/>
</dbReference>
<sequence>MTGFCFFQTEIGACGLAWREQGLVRVMLPEADGSAALTALRRRFPDLAEAEPPAYVQEAIERIKALMAGQRIDLSDIDLDLETVSAFDRRVYAVARAIPPGEVLTYGEIAERLGDKLLAREVGQSMGRNPWPIVVPCHRVLGAGGKMTGFSAPGGVNTKERMLAIEGYFPGGQPSLFG</sequence>
<keyword evidence="6" id="KW-0227">DNA damage</keyword>